<evidence type="ECO:0000313" key="4">
    <source>
        <dbReference type="Proteomes" id="UP000238479"/>
    </source>
</evidence>
<feature type="compositionally biased region" description="Basic and acidic residues" evidence="1">
    <location>
        <begin position="444"/>
        <end position="458"/>
    </location>
</feature>
<comment type="caution">
    <text evidence="3">The sequence shown here is derived from an EMBL/GenBank/DDBJ whole genome shotgun (WGS) entry which is preliminary data.</text>
</comment>
<dbReference type="InterPro" id="IPR019496">
    <property type="entry name" value="NUFIP1_cons_dom"/>
</dbReference>
<dbReference type="GO" id="GO:0005634">
    <property type="term" value="C:nucleus"/>
    <property type="evidence" value="ECO:0007669"/>
    <property type="project" value="TreeGrafter"/>
</dbReference>
<reference evidence="3 4" key="1">
    <citation type="journal article" date="2018" name="Nat. Genet.">
        <title>The Rosa genome provides new insights in the design of modern roses.</title>
        <authorList>
            <person name="Bendahmane M."/>
        </authorList>
    </citation>
    <scope>NUCLEOTIDE SEQUENCE [LARGE SCALE GENOMIC DNA]</scope>
    <source>
        <strain evidence="4">cv. Old Blush</strain>
    </source>
</reference>
<sequence>MLPNYNSFHQNSGQAHPAGGNGGSSAPSPQQQGMPFNPSLANSCNMLPPSMGPQPGFMNLSNNLLPMQNNHMRVPMSQFGSLGPISQPGYPSVGFCGPQNNALNMNLAASYPFNGQFCNMGQNLNQVNQNMGFLPGQLFGNNLLNLQQMNQNIGPYGQFCPPNLLNRNQVVPMQMQMQSPCQGGPNFAFGGSNQAPQAAVLQNPAFFATPNSGNVHSPNQAGQQINQNQQNNVFRGTQGNHIKAGGVYNSNSDRKTSPSKNFIKHPKRGLQPQGGFQKSQFHQIKNAKGKFAFANRQNRKGLSNEKEGKSALPDSMNQGRERKRSLSLSYTEQEVQLWREGRRKNYPSNTNIEKKLSEKMIDSEAIEREAKARREQLKEILTKQAEMGVEVAEIPSHYLSDSAKQGNGREENKSWTNNRRSQNKFVKRDRYDKKDRFAKRQRSGQKDSSNDPSFSKREPTLLQKLLSSDIKRDKSRLCQVFRFMVTNSFFKDFPDKPLKFPTVVVKESVVGEGVVEDLSSVAGKGAYGGRDKSMFEKVGNNDYKDCCRNDDCVEDEEEEGEIIN</sequence>
<evidence type="ECO:0000259" key="2">
    <source>
        <dbReference type="Pfam" id="PF10453"/>
    </source>
</evidence>
<feature type="compositionally biased region" description="Polar residues" evidence="1">
    <location>
        <begin position="1"/>
        <end position="14"/>
    </location>
</feature>
<keyword evidence="4" id="KW-1185">Reference proteome</keyword>
<proteinExistence type="predicted"/>
<feature type="region of interest" description="Disordered" evidence="1">
    <location>
        <begin position="290"/>
        <end position="332"/>
    </location>
</feature>
<feature type="compositionally biased region" description="Basic and acidic residues" evidence="1">
    <location>
        <begin position="426"/>
        <end position="435"/>
    </location>
</feature>
<dbReference type="GO" id="GO:0003723">
    <property type="term" value="F:RNA binding"/>
    <property type="evidence" value="ECO:0007669"/>
    <property type="project" value="InterPro"/>
</dbReference>
<name>A0A2P6RG06_ROSCH</name>
<dbReference type="STRING" id="74649.A0A2P6RG06"/>
<dbReference type="Proteomes" id="UP000238479">
    <property type="component" value="Chromosome 3"/>
</dbReference>
<gene>
    <name evidence="3" type="ORF">RchiOBHm_Chr3g0490591</name>
</gene>
<evidence type="ECO:0000256" key="1">
    <source>
        <dbReference type="SAM" id="MobiDB-lite"/>
    </source>
</evidence>
<dbReference type="PANTHER" id="PTHR13309">
    <property type="entry name" value="NUCLEAR FRAGILE X MENTAL RETARDATION PROTEIN INTERACTING PROTEIN 1"/>
    <property type="match status" value="1"/>
</dbReference>
<dbReference type="EMBL" id="PDCK01000041">
    <property type="protein sequence ID" value="PRQ45369.1"/>
    <property type="molecule type" value="Genomic_DNA"/>
</dbReference>
<dbReference type="OMA" id="NSFFKHC"/>
<protein>
    <submittedName>
        <fullName evidence="3">Putative nuclear fragile X mental retardation-interacting protein</fullName>
    </submittedName>
</protein>
<feature type="region of interest" description="Disordered" evidence="1">
    <location>
        <begin position="1"/>
        <end position="48"/>
    </location>
</feature>
<dbReference type="PANTHER" id="PTHR13309:SF0">
    <property type="entry name" value="FMR1-INTERACTING PROTEIN NUFIP1"/>
    <property type="match status" value="1"/>
</dbReference>
<organism evidence="3 4">
    <name type="scientific">Rosa chinensis</name>
    <name type="common">China rose</name>
    <dbReference type="NCBI Taxonomy" id="74649"/>
    <lineage>
        <taxon>Eukaryota</taxon>
        <taxon>Viridiplantae</taxon>
        <taxon>Streptophyta</taxon>
        <taxon>Embryophyta</taxon>
        <taxon>Tracheophyta</taxon>
        <taxon>Spermatophyta</taxon>
        <taxon>Magnoliopsida</taxon>
        <taxon>eudicotyledons</taxon>
        <taxon>Gunneridae</taxon>
        <taxon>Pentapetalae</taxon>
        <taxon>rosids</taxon>
        <taxon>fabids</taxon>
        <taxon>Rosales</taxon>
        <taxon>Rosaceae</taxon>
        <taxon>Rosoideae</taxon>
        <taxon>Rosoideae incertae sedis</taxon>
        <taxon>Rosa</taxon>
    </lineage>
</organism>
<feature type="region of interest" description="Disordered" evidence="1">
    <location>
        <begin position="398"/>
        <end position="458"/>
    </location>
</feature>
<dbReference type="Gramene" id="PRQ45369">
    <property type="protein sequence ID" value="PRQ45369"/>
    <property type="gene ID" value="RchiOBHm_Chr3g0490591"/>
</dbReference>
<accession>A0A2P6RG06</accession>
<feature type="region of interest" description="Disordered" evidence="1">
    <location>
        <begin position="246"/>
        <end position="275"/>
    </location>
</feature>
<feature type="compositionally biased region" description="Low complexity" evidence="1">
    <location>
        <begin position="24"/>
        <end position="33"/>
    </location>
</feature>
<dbReference type="InterPro" id="IPR039136">
    <property type="entry name" value="NUFIP1-like"/>
</dbReference>
<feature type="domain" description="FMR1-interacting protein 1 conserved" evidence="2">
    <location>
        <begin position="327"/>
        <end position="359"/>
    </location>
</feature>
<dbReference type="Pfam" id="PF10453">
    <property type="entry name" value="NUFIP1"/>
    <property type="match status" value="1"/>
</dbReference>
<dbReference type="GO" id="GO:0000492">
    <property type="term" value="P:box C/D snoRNP assembly"/>
    <property type="evidence" value="ECO:0007669"/>
    <property type="project" value="TreeGrafter"/>
</dbReference>
<dbReference type="AlphaFoldDB" id="A0A2P6RG06"/>
<evidence type="ECO:0000313" key="3">
    <source>
        <dbReference type="EMBL" id="PRQ45369.1"/>
    </source>
</evidence>